<dbReference type="InterPro" id="IPR036179">
    <property type="entry name" value="Ig-like_dom_sf"/>
</dbReference>
<evidence type="ECO:0000256" key="2">
    <source>
        <dbReference type="ARBA" id="ARBA00022729"/>
    </source>
</evidence>
<keyword evidence="5" id="KW-0472">Membrane</keyword>
<feature type="transmembrane region" description="Helical" evidence="5">
    <location>
        <begin position="432"/>
        <end position="457"/>
    </location>
</feature>
<evidence type="ECO:0000256" key="4">
    <source>
        <dbReference type="ARBA" id="ARBA00023157"/>
    </source>
</evidence>
<evidence type="ECO:0000259" key="7">
    <source>
        <dbReference type="PROSITE" id="PS50835"/>
    </source>
</evidence>
<dbReference type="InterPro" id="IPR003591">
    <property type="entry name" value="Leu-rich_rpt_typical-subtyp"/>
</dbReference>
<dbReference type="SUPFAM" id="SSF48726">
    <property type="entry name" value="Immunoglobulin"/>
    <property type="match status" value="1"/>
</dbReference>
<organism evidence="8 10">
    <name type="scientific">Biomphalaria glabrata</name>
    <name type="common">Bloodfluke planorb</name>
    <name type="synonym">Freshwater snail</name>
    <dbReference type="NCBI Taxonomy" id="6526"/>
    <lineage>
        <taxon>Eukaryota</taxon>
        <taxon>Metazoa</taxon>
        <taxon>Spiralia</taxon>
        <taxon>Lophotrochozoa</taxon>
        <taxon>Mollusca</taxon>
        <taxon>Gastropoda</taxon>
        <taxon>Heterobranchia</taxon>
        <taxon>Euthyneura</taxon>
        <taxon>Panpulmonata</taxon>
        <taxon>Hygrophila</taxon>
        <taxon>Lymnaeoidea</taxon>
        <taxon>Planorbidae</taxon>
        <taxon>Biomphalaria</taxon>
    </lineage>
</organism>
<evidence type="ECO:0000256" key="5">
    <source>
        <dbReference type="SAM" id="Phobius"/>
    </source>
</evidence>
<dbReference type="PANTHER" id="PTHR45842">
    <property type="entry name" value="SYNAPTIC ADHESION-LIKE MOLECULE SALM"/>
    <property type="match status" value="1"/>
</dbReference>
<dbReference type="Gene3D" id="3.80.10.10">
    <property type="entry name" value="Ribonuclease Inhibitor"/>
    <property type="match status" value="2"/>
</dbReference>
<dbReference type="EnsemblMetazoa" id="BGLB037443-RB">
    <property type="protein sequence ID" value="BGLB037443-PB"/>
    <property type="gene ID" value="BGLB037443"/>
</dbReference>
<name>A0A2C9M1J5_BIOGL</name>
<keyword evidence="1" id="KW-0433">Leucine-rich repeat</keyword>
<feature type="chain" id="PRO_5014285128" description="Ig-like domain-containing protein" evidence="6">
    <location>
        <begin position="19"/>
        <end position="653"/>
    </location>
</feature>
<dbReference type="Gene3D" id="2.60.40.10">
    <property type="entry name" value="Immunoglobulins"/>
    <property type="match status" value="1"/>
</dbReference>
<dbReference type="Pfam" id="PF13855">
    <property type="entry name" value="LRR_8"/>
    <property type="match status" value="1"/>
</dbReference>
<dbReference type="RefSeq" id="XP_013094355.2">
    <property type="nucleotide sequence ID" value="XM_013238901.2"/>
</dbReference>
<dbReference type="EnsemblMetazoa" id="BGLB037443-RD">
    <property type="protein sequence ID" value="BGLB037443-PD"/>
    <property type="gene ID" value="BGLB037443"/>
</dbReference>
<evidence type="ECO:0000313" key="10">
    <source>
        <dbReference type="Proteomes" id="UP000076420"/>
    </source>
</evidence>
<evidence type="ECO:0000313" key="9">
    <source>
        <dbReference type="EnsemblMetazoa" id="BGLB037443-PC"/>
    </source>
</evidence>
<reference evidence="9" key="2">
    <citation type="submission" date="2013-03" db="EMBL/GenBank/DDBJ databases">
        <title>Sequence assembly of the Biomphalaria glabrata genome version 4.3.</title>
        <authorList>
            <person name="Warren W."/>
            <person name="Wilson R.K."/>
            <person name="Hillier L.W."/>
            <person name="Minx P."/>
        </authorList>
    </citation>
    <scope>NUCLEOTIDE SEQUENCE</scope>
    <source>
        <strain evidence="9">BB02</strain>
    </source>
</reference>
<dbReference type="PROSITE" id="PS51450">
    <property type="entry name" value="LRR"/>
    <property type="match status" value="2"/>
</dbReference>
<dbReference type="InterPro" id="IPR013783">
    <property type="entry name" value="Ig-like_fold"/>
</dbReference>
<evidence type="ECO:0000256" key="1">
    <source>
        <dbReference type="ARBA" id="ARBA00022614"/>
    </source>
</evidence>
<feature type="signal peptide" evidence="6">
    <location>
        <begin position="1"/>
        <end position="18"/>
    </location>
</feature>
<protein>
    <recommendedName>
        <fullName evidence="7">Ig-like domain-containing protein</fullName>
    </recommendedName>
</protein>
<dbReference type="InterPro" id="IPR007110">
    <property type="entry name" value="Ig-like_dom"/>
</dbReference>
<dbReference type="EnsemblMetazoa" id="BGLB037443-RE">
    <property type="protein sequence ID" value="BGLB037443-PE"/>
    <property type="gene ID" value="BGLB037443"/>
</dbReference>
<dbReference type="PROSITE" id="PS50835">
    <property type="entry name" value="IG_LIKE"/>
    <property type="match status" value="1"/>
</dbReference>
<sequence>MIFLSMLVLVEMLGQAKTMVPLSHSSPLICQTVCNCNIKADGLISIICNVESLSQWNSLCQEISKIPRQTHSHVKLKLQGNFSQLNVKFSCMSIIHTLDLSHTFLIPRPEMFASMNSLSVLNLSFNTIQNLPSNLFSSLASLSSVDLSHNAIQELDENIFNDTHLLTALDLSYNNLKAISYLTLSSLKHLQEINLQNNSIQEFSSVHISSCRNLKKLNLHGNQLRAFHVLGNESEISATENLEFLDISSNPLECSCTLLKLLQHLPDHRKTLVSADKTICDSPPSLHGKSLDDVNETLLECTAPYSLKVWPANETSALVASSLVFRCSANGYPSPSVMWVTPWGDMFYSHQKDILQYKSLHMAEDEEVFTFRTYEEPNVDISTTIHIDSKNNLIVNKFRGSMSGNFTCITFNEAGNFSLRIQISAFSKIKPVFVQSLFIGGYSASGLLIIGIFVGVIKSLVKRIQHKFYFIVPLFSKSAPHHEPDTTSNAASVEAFDNNEDDNAGSGNDEEAQSGYSLTVEDALYSSKYDTTDVGNSPKEWTPKALLEYLEDSKGRLRHGMGRKMQRVRKNVQSIKESGSVYVHNIVETGSSAARTMRAGVVMGVETVKYHVQSFKELCGTGDMGTQTISMVSVETDVDSNQSKEIIKQVTFV</sequence>
<reference evidence="9" key="1">
    <citation type="journal article" date="2004" name="J. Parasitol.">
        <title>The mitochondrial genome of Biomphalaria glabrata (Gastropoda: Basommatophora), intermediate host of Schistosoma mansoni.</title>
        <authorList>
            <person name="DeJong R.J."/>
            <person name="Emery A.M."/>
            <person name="Adema C.M."/>
        </authorList>
    </citation>
    <scope>NUCLEOTIDE SEQUENCE</scope>
    <source>
        <strain evidence="9">BB02</strain>
    </source>
</reference>
<dbReference type="OrthoDB" id="5954366at2759"/>
<keyword evidence="5" id="KW-0812">Transmembrane</keyword>
<dbReference type="RefSeq" id="XP_013094356.2">
    <property type="nucleotide sequence ID" value="XM_013238902.2"/>
</dbReference>
<dbReference type="Proteomes" id="UP000076420">
    <property type="component" value="Unassembled WGS sequence"/>
</dbReference>
<proteinExistence type="predicted"/>
<accession>A0A2C9M1J5</accession>
<evidence type="ECO:0000313" key="8">
    <source>
        <dbReference type="EnsemblMetazoa" id="BGLB037443-PA"/>
    </source>
</evidence>
<evidence type="ECO:0000256" key="3">
    <source>
        <dbReference type="ARBA" id="ARBA00022737"/>
    </source>
</evidence>
<dbReference type="KEGG" id="bgt:106078144"/>
<dbReference type="STRING" id="6526.A0A2C9M1J5"/>
<dbReference type="EnsemblMetazoa" id="BGLB037443-RC">
    <property type="protein sequence ID" value="BGLB037443-PC"/>
    <property type="gene ID" value="BGLB037443"/>
</dbReference>
<feature type="domain" description="Ig-like" evidence="7">
    <location>
        <begin position="304"/>
        <end position="424"/>
    </location>
</feature>
<dbReference type="InterPro" id="IPR032675">
    <property type="entry name" value="LRR_dom_sf"/>
</dbReference>
<dbReference type="RefSeq" id="XP_013094354.2">
    <property type="nucleotide sequence ID" value="XM_013238900.2"/>
</dbReference>
<dbReference type="AlphaFoldDB" id="A0A2C9M1J5"/>
<reference evidence="8" key="3">
    <citation type="submission" date="2020-05" db="UniProtKB">
        <authorList>
            <consortium name="EnsemblMetazoa"/>
        </authorList>
    </citation>
    <scope>IDENTIFICATION</scope>
    <source>
        <strain evidence="8">BB02</strain>
    </source>
</reference>
<keyword evidence="2 6" id="KW-0732">Signal</keyword>
<gene>
    <name evidence="8" type="primary">106078144</name>
</gene>
<dbReference type="InterPro" id="IPR000483">
    <property type="entry name" value="Cys-rich_flank_reg_C"/>
</dbReference>
<keyword evidence="3" id="KW-0677">Repeat</keyword>
<dbReference type="PANTHER" id="PTHR45842:SF25">
    <property type="entry name" value="CARBOXYPEPTIDASE N SUBUNIT 2-LIKE"/>
    <property type="match status" value="1"/>
</dbReference>
<keyword evidence="4" id="KW-1015">Disulfide bond</keyword>
<dbReference type="VEuPathDB" id="VectorBase:BGLB037443"/>
<dbReference type="VEuPathDB" id="VectorBase:BGLAX_045561"/>
<dbReference type="SMART" id="SM00082">
    <property type="entry name" value="LRRCT"/>
    <property type="match status" value="1"/>
</dbReference>
<dbReference type="RefSeq" id="XP_013094357.2">
    <property type="nucleotide sequence ID" value="XM_013238903.2"/>
</dbReference>
<dbReference type="SUPFAM" id="SSF52058">
    <property type="entry name" value="L domain-like"/>
    <property type="match status" value="1"/>
</dbReference>
<evidence type="ECO:0000256" key="6">
    <source>
        <dbReference type="SAM" id="SignalP"/>
    </source>
</evidence>
<dbReference type="InterPro" id="IPR001611">
    <property type="entry name" value="Leu-rich_rpt"/>
</dbReference>
<keyword evidence="5" id="KW-1133">Transmembrane helix</keyword>
<dbReference type="InterPro" id="IPR050467">
    <property type="entry name" value="LRFN"/>
</dbReference>
<dbReference type="EnsemblMetazoa" id="BGLB037443-RA">
    <property type="protein sequence ID" value="BGLB037443-PA"/>
    <property type="gene ID" value="BGLB037443"/>
</dbReference>
<dbReference type="SMART" id="SM00369">
    <property type="entry name" value="LRR_TYP"/>
    <property type="match status" value="5"/>
</dbReference>